<dbReference type="EMBL" id="BNAV01000010">
    <property type="protein sequence ID" value="GHF75415.1"/>
    <property type="molecule type" value="Genomic_DNA"/>
</dbReference>
<comment type="caution">
    <text evidence="2">The sequence shown here is derived from an EMBL/GenBank/DDBJ whole genome shotgun (WGS) entry which is preliminary data.</text>
</comment>
<keyword evidence="3" id="KW-1185">Reference proteome</keyword>
<protein>
    <submittedName>
        <fullName evidence="2">Uncharacterized protein</fullName>
    </submittedName>
</protein>
<proteinExistence type="predicted"/>
<evidence type="ECO:0000313" key="2">
    <source>
        <dbReference type="EMBL" id="GHF75415.1"/>
    </source>
</evidence>
<name>A0A8H9J0V4_9PSEU</name>
<accession>A0A8H9J0V4</accession>
<evidence type="ECO:0000313" key="3">
    <source>
        <dbReference type="Proteomes" id="UP000658656"/>
    </source>
</evidence>
<sequence>MTVRIGDVASAVRRRGRDEDNGPDVADDRPRTPVVAQLRRPRHAWWYHLEFALQKSRA</sequence>
<organism evidence="2 3">
    <name type="scientific">Amycolatopsis bartoniae</name>
    <dbReference type="NCBI Taxonomy" id="941986"/>
    <lineage>
        <taxon>Bacteria</taxon>
        <taxon>Bacillati</taxon>
        <taxon>Actinomycetota</taxon>
        <taxon>Actinomycetes</taxon>
        <taxon>Pseudonocardiales</taxon>
        <taxon>Pseudonocardiaceae</taxon>
        <taxon>Amycolatopsis</taxon>
    </lineage>
</organism>
<dbReference type="AlphaFoldDB" id="A0A8H9J0V4"/>
<reference evidence="2" key="2">
    <citation type="submission" date="2020-09" db="EMBL/GenBank/DDBJ databases">
        <authorList>
            <person name="Sun Q."/>
            <person name="Zhou Y."/>
        </authorList>
    </citation>
    <scope>NUCLEOTIDE SEQUENCE</scope>
    <source>
        <strain evidence="2">CGMCC 4.7679</strain>
    </source>
</reference>
<gene>
    <name evidence="2" type="ORF">GCM10017566_56740</name>
</gene>
<reference evidence="2" key="1">
    <citation type="journal article" date="2014" name="Int. J. Syst. Evol. Microbiol.">
        <title>Complete genome sequence of Corynebacterium casei LMG S-19264T (=DSM 44701T), isolated from a smear-ripened cheese.</title>
        <authorList>
            <consortium name="US DOE Joint Genome Institute (JGI-PGF)"/>
            <person name="Walter F."/>
            <person name="Albersmeier A."/>
            <person name="Kalinowski J."/>
            <person name="Ruckert C."/>
        </authorList>
    </citation>
    <scope>NUCLEOTIDE SEQUENCE</scope>
    <source>
        <strain evidence="2">CGMCC 4.7679</strain>
    </source>
</reference>
<feature type="compositionally biased region" description="Basic and acidic residues" evidence="1">
    <location>
        <begin position="16"/>
        <end position="31"/>
    </location>
</feature>
<evidence type="ECO:0000256" key="1">
    <source>
        <dbReference type="SAM" id="MobiDB-lite"/>
    </source>
</evidence>
<dbReference type="Proteomes" id="UP000658656">
    <property type="component" value="Unassembled WGS sequence"/>
</dbReference>
<dbReference type="RefSeq" id="WP_183176555.1">
    <property type="nucleotide sequence ID" value="NZ_BNAV01000010.1"/>
</dbReference>
<feature type="region of interest" description="Disordered" evidence="1">
    <location>
        <begin position="1"/>
        <end position="31"/>
    </location>
</feature>